<feature type="domain" description="PABS" evidence="4">
    <location>
        <begin position="11"/>
        <end position="72"/>
    </location>
</feature>
<dbReference type="GO" id="GO:0005829">
    <property type="term" value="C:cytosol"/>
    <property type="evidence" value="ECO:0007669"/>
    <property type="project" value="TreeGrafter"/>
</dbReference>
<comment type="caution">
    <text evidence="3">Lacks conserved residue(s) required for the propagation of feature annotation.</text>
</comment>
<dbReference type="Proteomes" id="UP001161017">
    <property type="component" value="Unassembled WGS sequence"/>
</dbReference>
<comment type="caution">
    <text evidence="5">The sequence shown here is derived from an EMBL/GenBank/DDBJ whole genome shotgun (WGS) entry which is preliminary data.</text>
</comment>
<proteinExistence type="inferred from homology"/>
<evidence type="ECO:0000256" key="2">
    <source>
        <dbReference type="ARBA" id="ARBA00022679"/>
    </source>
</evidence>
<dbReference type="Gene3D" id="2.30.140.10">
    <property type="entry name" value="Spermidine synthase, tetramerisation domain"/>
    <property type="match status" value="1"/>
</dbReference>
<organism evidence="5 6">
    <name type="scientific">Ramalina farinacea</name>
    <dbReference type="NCBI Taxonomy" id="258253"/>
    <lineage>
        <taxon>Eukaryota</taxon>
        <taxon>Fungi</taxon>
        <taxon>Dikarya</taxon>
        <taxon>Ascomycota</taxon>
        <taxon>Pezizomycotina</taxon>
        <taxon>Lecanoromycetes</taxon>
        <taxon>OSLEUM clade</taxon>
        <taxon>Lecanoromycetidae</taxon>
        <taxon>Lecanorales</taxon>
        <taxon>Lecanorineae</taxon>
        <taxon>Ramalinaceae</taxon>
        <taxon>Ramalina</taxon>
    </lineage>
</organism>
<dbReference type="InterPro" id="IPR001045">
    <property type="entry name" value="Spermi_synthase"/>
</dbReference>
<dbReference type="GO" id="GO:0008295">
    <property type="term" value="P:spermidine biosynthetic process"/>
    <property type="evidence" value="ECO:0007669"/>
    <property type="project" value="TreeGrafter"/>
</dbReference>
<dbReference type="InterPro" id="IPR035246">
    <property type="entry name" value="Spermidine_synt_N"/>
</dbReference>
<gene>
    <name evidence="5" type="primary">LYS9_2</name>
    <name evidence="5" type="ORF">OHK93_007798</name>
</gene>
<accession>A0AA43TUF4</accession>
<sequence length="72" mass="8164">MAEETQGLIQDGWFHERNKQWPGKALSIQMKEGTVHIEQSQFQQVICFESTHHGNVLVLDGAIQCCSSDEFS</sequence>
<dbReference type="PANTHER" id="PTHR11558:SF11">
    <property type="entry name" value="SPERMIDINE SYNTHASE"/>
    <property type="match status" value="1"/>
</dbReference>
<evidence type="ECO:0000313" key="5">
    <source>
        <dbReference type="EMBL" id="MDI1488523.1"/>
    </source>
</evidence>
<comment type="similarity">
    <text evidence="1">Belongs to the spermidine/spermine synthase family.</text>
</comment>
<dbReference type="Pfam" id="PF17284">
    <property type="entry name" value="Spermine_synt_N"/>
    <property type="match status" value="1"/>
</dbReference>
<keyword evidence="3" id="KW-0620">Polyamine biosynthesis</keyword>
<dbReference type="AlphaFoldDB" id="A0AA43TUF4"/>
<dbReference type="GO" id="GO:0004766">
    <property type="term" value="F:spermidine synthase activity"/>
    <property type="evidence" value="ECO:0007669"/>
    <property type="project" value="TreeGrafter"/>
</dbReference>
<name>A0AA43TUF4_9LECA</name>
<reference evidence="5" key="1">
    <citation type="journal article" date="2023" name="Genome Biol. Evol.">
        <title>First Whole Genome Sequence and Flow Cytometry Genome Size Data for the Lichen-Forming Fungus Ramalina farinacea (Ascomycota).</title>
        <authorList>
            <person name="Llewellyn T."/>
            <person name="Mian S."/>
            <person name="Hill R."/>
            <person name="Leitch I.J."/>
            <person name="Gaya E."/>
        </authorList>
    </citation>
    <scope>NUCLEOTIDE SEQUENCE</scope>
    <source>
        <strain evidence="5">LIQ254RAFAR</strain>
    </source>
</reference>
<keyword evidence="6" id="KW-1185">Reference proteome</keyword>
<evidence type="ECO:0000259" key="4">
    <source>
        <dbReference type="PROSITE" id="PS51006"/>
    </source>
</evidence>
<dbReference type="PROSITE" id="PS51006">
    <property type="entry name" value="PABS_2"/>
    <property type="match status" value="1"/>
</dbReference>
<dbReference type="InterPro" id="IPR037163">
    <property type="entry name" value="Spermidine_synt_N_sf"/>
</dbReference>
<dbReference type="InterPro" id="IPR030374">
    <property type="entry name" value="PABS"/>
</dbReference>
<dbReference type="SUPFAM" id="SSF53335">
    <property type="entry name" value="S-adenosyl-L-methionine-dependent methyltransferases"/>
    <property type="match status" value="1"/>
</dbReference>
<evidence type="ECO:0000256" key="1">
    <source>
        <dbReference type="ARBA" id="ARBA00007867"/>
    </source>
</evidence>
<dbReference type="InterPro" id="IPR029063">
    <property type="entry name" value="SAM-dependent_MTases_sf"/>
</dbReference>
<dbReference type="PANTHER" id="PTHR11558">
    <property type="entry name" value="SPERMIDINE/SPERMINE SYNTHASE"/>
    <property type="match status" value="1"/>
</dbReference>
<keyword evidence="2 3" id="KW-0808">Transferase</keyword>
<protein>
    <submittedName>
        <fullName evidence="5">Saccharopine dehydrogenase (NADP+, L-glutamate-forming)</fullName>
    </submittedName>
</protein>
<evidence type="ECO:0000313" key="6">
    <source>
        <dbReference type="Proteomes" id="UP001161017"/>
    </source>
</evidence>
<evidence type="ECO:0000256" key="3">
    <source>
        <dbReference type="PROSITE-ProRule" id="PRU00354"/>
    </source>
</evidence>
<dbReference type="EMBL" id="JAPUFD010000007">
    <property type="protein sequence ID" value="MDI1488523.1"/>
    <property type="molecule type" value="Genomic_DNA"/>
</dbReference>